<proteinExistence type="predicted"/>
<evidence type="ECO:0000313" key="2">
    <source>
        <dbReference type="EMBL" id="BCJ86659.1"/>
    </source>
</evidence>
<feature type="region of interest" description="Disordered" evidence="1">
    <location>
        <begin position="27"/>
        <end position="48"/>
    </location>
</feature>
<gene>
    <name evidence="2" type="ORF">skT53_16440</name>
</gene>
<protein>
    <submittedName>
        <fullName evidence="2">Uncharacterized protein</fullName>
    </submittedName>
</protein>
<organism evidence="2 3">
    <name type="scientific">Effusibacillus dendaii</name>
    <dbReference type="NCBI Taxonomy" id="2743772"/>
    <lineage>
        <taxon>Bacteria</taxon>
        <taxon>Bacillati</taxon>
        <taxon>Bacillota</taxon>
        <taxon>Bacilli</taxon>
        <taxon>Bacillales</taxon>
        <taxon>Alicyclobacillaceae</taxon>
        <taxon>Effusibacillus</taxon>
    </lineage>
</organism>
<accession>A0A7I8DCG7</accession>
<dbReference type="Proteomes" id="UP000593802">
    <property type="component" value="Chromosome"/>
</dbReference>
<keyword evidence="3" id="KW-1185">Reference proteome</keyword>
<evidence type="ECO:0000313" key="3">
    <source>
        <dbReference type="Proteomes" id="UP000593802"/>
    </source>
</evidence>
<evidence type="ECO:0000256" key="1">
    <source>
        <dbReference type="SAM" id="MobiDB-lite"/>
    </source>
</evidence>
<feature type="compositionally biased region" description="Acidic residues" evidence="1">
    <location>
        <begin position="33"/>
        <end position="48"/>
    </location>
</feature>
<sequence length="48" mass="5249">MNVTYQIGTLHIGSLTNQSSLTIGVMQHSPGLADDDEAEWEDTDREGD</sequence>
<dbReference type="RefSeq" id="WP_200760641.1">
    <property type="nucleotide sequence ID" value="NZ_AP023366.1"/>
</dbReference>
<dbReference type="KEGG" id="eff:skT53_16440"/>
<dbReference type="AlphaFoldDB" id="A0A7I8DCG7"/>
<dbReference type="EMBL" id="AP023366">
    <property type="protein sequence ID" value="BCJ86659.1"/>
    <property type="molecule type" value="Genomic_DNA"/>
</dbReference>
<reference evidence="2 3" key="1">
    <citation type="submission" date="2020-08" db="EMBL/GenBank/DDBJ databases">
        <title>Complete Genome Sequence of Effusibacillus dendaii Strain skT53, Isolated from Farmland soil.</title>
        <authorList>
            <person name="Konishi T."/>
            <person name="Kawasaki H."/>
        </authorList>
    </citation>
    <scope>NUCLEOTIDE SEQUENCE [LARGE SCALE GENOMIC DNA]</scope>
    <source>
        <strain evidence="3">skT53</strain>
    </source>
</reference>
<name>A0A7I8DCG7_9BACL</name>